<dbReference type="EMBL" id="CP049806">
    <property type="protein sequence ID" value="QIT18816.1"/>
    <property type="molecule type" value="Genomic_DNA"/>
</dbReference>
<name>A0A6H0FWX8_ACIPI</name>
<gene>
    <name evidence="3" type="ORF">G8E09_14425</name>
</gene>
<dbReference type="InterPro" id="IPR057152">
    <property type="entry name" value="DUF7830"/>
</dbReference>
<evidence type="ECO:0000313" key="4">
    <source>
        <dbReference type="Proteomes" id="UP000501692"/>
    </source>
</evidence>
<protein>
    <submittedName>
        <fullName evidence="3">Uncharacterized protein</fullName>
    </submittedName>
</protein>
<dbReference type="Proteomes" id="UP000501692">
    <property type="component" value="Chromosome"/>
</dbReference>
<dbReference type="Pfam" id="PF19500">
    <property type="entry name" value="DUF6035"/>
    <property type="match status" value="1"/>
</dbReference>
<evidence type="ECO:0000313" key="3">
    <source>
        <dbReference type="EMBL" id="QIT18816.1"/>
    </source>
</evidence>
<evidence type="ECO:0000259" key="2">
    <source>
        <dbReference type="Pfam" id="PF25169"/>
    </source>
</evidence>
<organism evidence="3 4">
    <name type="scientific">Acinetobacter pittii</name>
    <name type="common">Acinetobacter genomosp. 3</name>
    <dbReference type="NCBI Taxonomy" id="48296"/>
    <lineage>
        <taxon>Bacteria</taxon>
        <taxon>Pseudomonadati</taxon>
        <taxon>Pseudomonadota</taxon>
        <taxon>Gammaproteobacteria</taxon>
        <taxon>Moraxellales</taxon>
        <taxon>Moraxellaceae</taxon>
        <taxon>Acinetobacter</taxon>
        <taxon>Acinetobacter calcoaceticus/baumannii complex</taxon>
    </lineage>
</organism>
<reference evidence="3 4" key="1">
    <citation type="submission" date="2020-03" db="EMBL/GenBank/DDBJ databases">
        <authorList>
            <person name="Zhang L."/>
            <person name="Han X."/>
            <person name="Chen Y."/>
            <person name="Yu Y."/>
        </authorList>
    </citation>
    <scope>NUCLEOTIDE SEQUENCE [LARGE SCALE GENOMIC DNA]</scope>
    <source>
        <strain evidence="3 4">A1254</strain>
    </source>
</reference>
<evidence type="ECO:0000259" key="1">
    <source>
        <dbReference type="Pfam" id="PF19500"/>
    </source>
</evidence>
<dbReference type="InterPro" id="IPR046099">
    <property type="entry name" value="DUF6035"/>
</dbReference>
<sequence length="473" mass="56887">MKLEYIFDNVKKIRIDIDLFFQQSEMELTKWRTQIREVYKRDKNNPRFTCSFCESPVTLARRTDHMSLQNSPTFFFKHFPEFENNPQFSCPVKDINKLSVQEKNILKYKVAKESQEHKFLKYNIEKSLKVDKDFDNIRVEGICKSIDLSEWRKPDVSAFYLNKLIVFEGQLSTTFLNIIIDRKVFYQDNNACLIWIFDRFKPTEKVMKQSIQDIYYNNNGNAFVVDNFTLSESIKEKKFILECNYLKPTIKNNKIVNKWEKKFVSFRDLILNKETNQIYYFDYESEYFALKKKLGLRIDYLEEDKKINLKDKNELLRDFIELWSNARYFSEAQFNAKWFLIYSDLEKLNITVPKNILRSPFKTVVNSILSAKLGYVVGYRLTDLVSVAQNLMEHHPEYIKHFLLTLKVTKKNNLLKNDLVKYERWSRRYSEYIQQPDSLKIYKHDLNDFIEFLVPEFEGRLREWGADIMEAKK</sequence>
<proteinExistence type="predicted"/>
<feature type="domain" description="DUF6035" evidence="1">
    <location>
        <begin position="107"/>
        <end position="283"/>
    </location>
</feature>
<accession>A0A6H0FWX8</accession>
<dbReference type="RefSeq" id="WP_167564025.1">
    <property type="nucleotide sequence ID" value="NZ_CP049806.1"/>
</dbReference>
<feature type="domain" description="DUF7830" evidence="2">
    <location>
        <begin position="15"/>
        <end position="95"/>
    </location>
</feature>
<dbReference type="AlphaFoldDB" id="A0A6H0FWX8"/>
<dbReference type="Pfam" id="PF25169">
    <property type="entry name" value="DUF7830"/>
    <property type="match status" value="1"/>
</dbReference>